<comment type="caution">
    <text evidence="5">The sequence shown here is derived from an EMBL/GenBank/DDBJ whole genome shotgun (WGS) entry which is preliminary data.</text>
</comment>
<keyword evidence="4" id="KW-1133">Transmembrane helix</keyword>
<evidence type="ECO:0000256" key="4">
    <source>
        <dbReference type="SAM" id="Phobius"/>
    </source>
</evidence>
<keyword evidence="4" id="KW-0472">Membrane</keyword>
<proteinExistence type="predicted"/>
<gene>
    <name evidence="5" type="ORF">ZIOFF_037983</name>
</gene>
<feature type="coiled-coil region" evidence="3">
    <location>
        <begin position="72"/>
        <end position="113"/>
    </location>
</feature>
<dbReference type="PANTHER" id="PTHR46157">
    <property type="entry name" value="K(+) EFFLUX ANTIPORTER 3, CHLOROPLASTIC"/>
    <property type="match status" value="1"/>
</dbReference>
<feature type="transmembrane region" description="Helical" evidence="4">
    <location>
        <begin position="206"/>
        <end position="228"/>
    </location>
</feature>
<dbReference type="GO" id="GO:0016020">
    <property type="term" value="C:membrane"/>
    <property type="evidence" value="ECO:0007669"/>
    <property type="project" value="UniProtKB-SubCell"/>
</dbReference>
<dbReference type="EMBL" id="JACMSC010000010">
    <property type="protein sequence ID" value="KAG6505618.1"/>
    <property type="molecule type" value="Genomic_DNA"/>
</dbReference>
<keyword evidence="4" id="KW-0812">Transmembrane</keyword>
<reference evidence="5 6" key="1">
    <citation type="submission" date="2020-08" db="EMBL/GenBank/DDBJ databases">
        <title>Plant Genome Project.</title>
        <authorList>
            <person name="Zhang R.-G."/>
        </authorList>
    </citation>
    <scope>NUCLEOTIDE SEQUENCE [LARGE SCALE GENOMIC DNA]</scope>
    <source>
        <tissue evidence="5">Rhizome</tissue>
    </source>
</reference>
<comment type="subcellular location">
    <subcellularLocation>
        <location evidence="2">Plastid</location>
        <location evidence="2">Chloroplast envelope</location>
    </subcellularLocation>
</comment>
<sequence>MRRSTGEDIAKEAVRREAAMALSMAEPRLQLALGSIDSDLNQRISTGLSGNSNNEQALLSAEEEIRSCKEILESCNESLKHIQIRKEELLKEVERLREIVEKAQLASLKAEEDVVNIMLLAEKAVTFEVEGTQRVNDAELALQRAEKVISITDASDQQSQSFQDQLVNEEPHSVENKINYVEKVEESQCPRVLFKSCMEKSKSRRVFYPSINSVLVTTAVVGLVVYFFTGQPGPAAIVISNGAARKRGEHIAPWACYFLCVARPDIPLLSKLNFCIRLEEHDYLGHNTTENLAVVVLLILMPLISPNSSKGGLGFQAIAEALGLAAVRAIVAITVIIAGGRLAGLSMALGAFLSGLPHTKSEFSLQVESDITPYRGLLLGLFFMTVSISVPIFLTKF</sequence>
<organism evidence="5 6">
    <name type="scientific">Zingiber officinale</name>
    <name type="common">Ginger</name>
    <name type="synonym">Amomum zingiber</name>
    <dbReference type="NCBI Taxonomy" id="94328"/>
    <lineage>
        <taxon>Eukaryota</taxon>
        <taxon>Viridiplantae</taxon>
        <taxon>Streptophyta</taxon>
        <taxon>Embryophyta</taxon>
        <taxon>Tracheophyta</taxon>
        <taxon>Spermatophyta</taxon>
        <taxon>Magnoliopsida</taxon>
        <taxon>Liliopsida</taxon>
        <taxon>Zingiberales</taxon>
        <taxon>Zingiberaceae</taxon>
        <taxon>Zingiber</taxon>
    </lineage>
</organism>
<evidence type="ECO:0000256" key="2">
    <source>
        <dbReference type="ARBA" id="ARBA00004119"/>
    </source>
</evidence>
<dbReference type="InterPro" id="IPR038770">
    <property type="entry name" value="Na+/solute_symporter_sf"/>
</dbReference>
<dbReference type="Proteomes" id="UP000734854">
    <property type="component" value="Unassembled WGS sequence"/>
</dbReference>
<keyword evidence="6" id="KW-1185">Reference proteome</keyword>
<feature type="transmembrane region" description="Helical" evidence="4">
    <location>
        <begin position="292"/>
        <end position="309"/>
    </location>
</feature>
<keyword evidence="3" id="KW-0175">Coiled coil</keyword>
<evidence type="ECO:0000313" key="5">
    <source>
        <dbReference type="EMBL" id="KAG6505618.1"/>
    </source>
</evidence>
<name>A0A8J5GRX2_ZINOF</name>
<dbReference type="GO" id="GO:0015386">
    <property type="term" value="F:potassium:proton antiporter activity"/>
    <property type="evidence" value="ECO:0007669"/>
    <property type="project" value="TreeGrafter"/>
</dbReference>
<dbReference type="Gene3D" id="1.20.1530.20">
    <property type="match status" value="1"/>
</dbReference>
<accession>A0A8J5GRX2</accession>
<evidence type="ECO:0000313" key="6">
    <source>
        <dbReference type="Proteomes" id="UP000734854"/>
    </source>
</evidence>
<dbReference type="GO" id="GO:0009941">
    <property type="term" value="C:chloroplast envelope"/>
    <property type="evidence" value="ECO:0007669"/>
    <property type="project" value="UniProtKB-SubCell"/>
</dbReference>
<protein>
    <submittedName>
        <fullName evidence="5">Uncharacterized protein</fullName>
    </submittedName>
</protein>
<dbReference type="PANTHER" id="PTHR46157:SF2">
    <property type="entry name" value="K(+) EFFLUX ANTIPORTER 1, CHLOROPLASTIC-RELATED"/>
    <property type="match status" value="1"/>
</dbReference>
<evidence type="ECO:0000256" key="3">
    <source>
        <dbReference type="SAM" id="Coils"/>
    </source>
</evidence>
<feature type="transmembrane region" description="Helical" evidence="4">
    <location>
        <begin position="321"/>
        <end position="354"/>
    </location>
</feature>
<evidence type="ECO:0000256" key="1">
    <source>
        <dbReference type="ARBA" id="ARBA00003198"/>
    </source>
</evidence>
<comment type="function">
    <text evidence="1">May function as sodium-coupled metabolite transporter across the chloroplast envelope.</text>
</comment>
<feature type="transmembrane region" description="Helical" evidence="4">
    <location>
        <begin position="374"/>
        <end position="394"/>
    </location>
</feature>
<dbReference type="AlphaFoldDB" id="A0A8J5GRX2"/>